<dbReference type="Pfam" id="PF10673">
    <property type="entry name" value="DUF2487"/>
    <property type="match status" value="1"/>
</dbReference>
<organism evidence="1 2">
    <name type="scientific">Lentibacillus cibarius</name>
    <dbReference type="NCBI Taxonomy" id="2583219"/>
    <lineage>
        <taxon>Bacteria</taxon>
        <taxon>Bacillati</taxon>
        <taxon>Bacillota</taxon>
        <taxon>Bacilli</taxon>
        <taxon>Bacillales</taxon>
        <taxon>Bacillaceae</taxon>
        <taxon>Lentibacillus</taxon>
    </lineage>
</organism>
<name>A0A5S3QHM4_9BACI</name>
<comment type="caution">
    <text evidence="1">The sequence shown here is derived from an EMBL/GenBank/DDBJ whole genome shotgun (WGS) entry which is preliminary data.</text>
</comment>
<dbReference type="RefSeq" id="WP_138600196.1">
    <property type="nucleotide sequence ID" value="NZ_VCIA01000001.1"/>
</dbReference>
<reference evidence="1 2" key="1">
    <citation type="submission" date="2019-05" db="EMBL/GenBank/DDBJ databases">
        <title>Genomic analysis of Lentibacillus sp. NKC220-2.</title>
        <authorList>
            <person name="Oh Y.J."/>
        </authorList>
    </citation>
    <scope>NUCLEOTIDE SEQUENCE [LARGE SCALE GENOMIC DNA]</scope>
    <source>
        <strain evidence="1 2">NKC220-2</strain>
    </source>
</reference>
<accession>A0A5S3QHM4</accession>
<evidence type="ECO:0000313" key="2">
    <source>
        <dbReference type="Proteomes" id="UP000306980"/>
    </source>
</evidence>
<dbReference type="AlphaFoldDB" id="A0A5S3QHM4"/>
<dbReference type="Proteomes" id="UP000306980">
    <property type="component" value="Unassembled WGS sequence"/>
</dbReference>
<evidence type="ECO:0000313" key="1">
    <source>
        <dbReference type="EMBL" id="TMN20671.1"/>
    </source>
</evidence>
<proteinExistence type="predicted"/>
<dbReference type="InterPro" id="IPR019615">
    <property type="entry name" value="DUF2487"/>
</dbReference>
<dbReference type="EMBL" id="VCIA01000001">
    <property type="protein sequence ID" value="TMN20671.1"/>
    <property type="molecule type" value="Genomic_DNA"/>
</dbReference>
<dbReference type="OrthoDB" id="2678750at2"/>
<gene>
    <name evidence="1" type="ORF">FFL34_00025</name>
</gene>
<protein>
    <submittedName>
        <fullName evidence="1">DUF2487 family protein</fullName>
    </submittedName>
</protein>
<sequence length="158" mass="18419">MKWIKKDLQQFVKAKEYVDTAIVPLLSFQLSDDAKLERDAFQSEAQSVFLRELEKELTGRVMLTPDYRYLKSADKDAELNRLQSWVGDVQAQPFRHVFFITSDSSWKKSEQELPGTLIWLPITAGDTANPENMQPIIREHVQQVSELIRSYWKDDQKA</sequence>